<proteinExistence type="predicted"/>
<dbReference type="EMBL" id="JANDBC010000001">
    <property type="protein sequence ID" value="MCP9290007.1"/>
    <property type="molecule type" value="Genomic_DNA"/>
</dbReference>
<accession>A0A9X2RCJ4</accession>
<reference evidence="1" key="1">
    <citation type="submission" date="2022-06" db="EMBL/GenBank/DDBJ databases">
        <title>Gracilimonas sp. CAU 1638 isolated from sea sediment.</title>
        <authorList>
            <person name="Kim W."/>
        </authorList>
    </citation>
    <scope>NUCLEOTIDE SEQUENCE</scope>
    <source>
        <strain evidence="1">CAU 1638</strain>
    </source>
</reference>
<dbReference type="Proteomes" id="UP001139125">
    <property type="component" value="Unassembled WGS sequence"/>
</dbReference>
<evidence type="ECO:0000313" key="2">
    <source>
        <dbReference type="Proteomes" id="UP001139125"/>
    </source>
</evidence>
<organism evidence="1 2">
    <name type="scientific">Gracilimonas sediminicola</name>
    <dbReference type="NCBI Taxonomy" id="2952158"/>
    <lineage>
        <taxon>Bacteria</taxon>
        <taxon>Pseudomonadati</taxon>
        <taxon>Balneolota</taxon>
        <taxon>Balneolia</taxon>
        <taxon>Balneolales</taxon>
        <taxon>Balneolaceae</taxon>
        <taxon>Gracilimonas</taxon>
    </lineage>
</organism>
<dbReference type="AlphaFoldDB" id="A0A9X2RCJ4"/>
<sequence>MDKVFKRSYKIPLYSGRLYVVLCESLKEAQSELGLEFEAYGPLEDYDGGCFQRGNKYYIMLEHNPEPGVIAHECKHFVNHVFVTCGVELDRFNDEAECYLLGWAVEKSHNTIDKFKDEQ</sequence>
<dbReference type="RefSeq" id="WP_255131684.1">
    <property type="nucleotide sequence ID" value="NZ_JANDBC010000001.1"/>
</dbReference>
<name>A0A9X2RCJ4_9BACT</name>
<gene>
    <name evidence="1" type="ORF">NM125_00275</name>
</gene>
<evidence type="ECO:0000313" key="1">
    <source>
        <dbReference type="EMBL" id="MCP9290007.1"/>
    </source>
</evidence>
<comment type="caution">
    <text evidence="1">The sequence shown here is derived from an EMBL/GenBank/DDBJ whole genome shotgun (WGS) entry which is preliminary data.</text>
</comment>
<keyword evidence="2" id="KW-1185">Reference proteome</keyword>
<protein>
    <submittedName>
        <fullName evidence="1">Uncharacterized protein</fullName>
    </submittedName>
</protein>